<dbReference type="GO" id="GO:0005975">
    <property type="term" value="P:carbohydrate metabolic process"/>
    <property type="evidence" value="ECO:0007669"/>
    <property type="project" value="InterPro"/>
</dbReference>
<dbReference type="InterPro" id="IPR014718">
    <property type="entry name" value="GH-type_carb-bd"/>
</dbReference>
<dbReference type="EMBL" id="CP063849">
    <property type="protein sequence ID" value="QOY90590.1"/>
    <property type="molecule type" value="Genomic_DNA"/>
</dbReference>
<organism evidence="2 3">
    <name type="scientific">Paludibaculum fermentans</name>
    <dbReference type="NCBI Taxonomy" id="1473598"/>
    <lineage>
        <taxon>Bacteria</taxon>
        <taxon>Pseudomonadati</taxon>
        <taxon>Acidobacteriota</taxon>
        <taxon>Terriglobia</taxon>
        <taxon>Bryobacterales</taxon>
        <taxon>Bryobacteraceae</taxon>
        <taxon>Paludibaculum</taxon>
    </lineage>
</organism>
<dbReference type="KEGG" id="pfer:IRI77_11770"/>
<proteinExistence type="predicted"/>
<evidence type="ECO:0000313" key="2">
    <source>
        <dbReference type="EMBL" id="QOY90590.1"/>
    </source>
</evidence>
<dbReference type="AlphaFoldDB" id="A0A7S7NVI5"/>
<protein>
    <submittedName>
        <fullName evidence="2">Uncharacterized protein</fullName>
    </submittedName>
</protein>
<name>A0A7S7NVI5_PALFE</name>
<accession>A0A7S7NVI5</accession>
<evidence type="ECO:0000256" key="1">
    <source>
        <dbReference type="SAM" id="SignalP"/>
    </source>
</evidence>
<dbReference type="SUPFAM" id="SSF74650">
    <property type="entry name" value="Galactose mutarotase-like"/>
    <property type="match status" value="1"/>
</dbReference>
<dbReference type="InterPro" id="IPR011013">
    <property type="entry name" value="Gal_mutarotase_sf_dom"/>
</dbReference>
<keyword evidence="3" id="KW-1185">Reference proteome</keyword>
<feature type="signal peptide" evidence="1">
    <location>
        <begin position="1"/>
        <end position="20"/>
    </location>
</feature>
<reference evidence="2 3" key="1">
    <citation type="submission" date="2020-10" db="EMBL/GenBank/DDBJ databases">
        <title>Complete genome sequence of Paludibaculum fermentans P105T, a facultatively anaerobic acidobacterium capable of dissimilatory Fe(III) reduction.</title>
        <authorList>
            <person name="Dedysh S.N."/>
            <person name="Beletsky A.V."/>
            <person name="Kulichevskaya I.S."/>
            <person name="Mardanov A.V."/>
            <person name="Ravin N.V."/>
        </authorList>
    </citation>
    <scope>NUCLEOTIDE SEQUENCE [LARGE SCALE GENOMIC DNA]</scope>
    <source>
        <strain evidence="2 3">P105</strain>
    </source>
</reference>
<sequence length="339" mass="37341">MHKSLLSVIALGLTAGAGLAAEAPAAEISNGLVRAKVHLPDGRTGFYRGTRFDWSGVISDLQFSGHNYYPQWFDRMDPKVKDFVYEGAAIAASPCTAATGPADEFRTPLGYEEAKPGGTFVKIGVGVLRKTDSAAYDSFHLYEIVDGGQWKVSKTGSSVEFVQRLNDRATGYAYLYKKTVSLTKGQPQMVLSHSLKNTGKAAIRSAVYNHNFLYLDRQPPGPDFVITFPFDVHTPQVPPMAEVRGNQVRYTKILAGEEHVQMPVSGYGAEAKDYDIRVENQAVGAGVRITGDRPITRIYLWSIRAPLSVEPYVNVEIQPGAEFTWKIVYDYYTMPTGGR</sequence>
<dbReference type="RefSeq" id="WP_194452250.1">
    <property type="nucleotide sequence ID" value="NZ_CP063849.1"/>
</dbReference>
<dbReference type="GO" id="GO:0030246">
    <property type="term" value="F:carbohydrate binding"/>
    <property type="evidence" value="ECO:0007669"/>
    <property type="project" value="InterPro"/>
</dbReference>
<keyword evidence="1" id="KW-0732">Signal</keyword>
<evidence type="ECO:0000313" key="3">
    <source>
        <dbReference type="Proteomes" id="UP000593892"/>
    </source>
</evidence>
<dbReference type="GO" id="GO:0003824">
    <property type="term" value="F:catalytic activity"/>
    <property type="evidence" value="ECO:0007669"/>
    <property type="project" value="InterPro"/>
</dbReference>
<dbReference type="Proteomes" id="UP000593892">
    <property type="component" value="Chromosome"/>
</dbReference>
<gene>
    <name evidence="2" type="ORF">IRI77_11770</name>
</gene>
<dbReference type="Gene3D" id="2.70.98.10">
    <property type="match status" value="1"/>
</dbReference>
<feature type="chain" id="PRO_5032470570" evidence="1">
    <location>
        <begin position="21"/>
        <end position="339"/>
    </location>
</feature>